<dbReference type="Gene3D" id="2.120.10.10">
    <property type="match status" value="1"/>
</dbReference>
<gene>
    <name evidence="2" type="ORF">F3F73_03470</name>
</gene>
<dbReference type="InterPro" id="IPR036278">
    <property type="entry name" value="Sialidase_sf"/>
</dbReference>
<dbReference type="GeneID" id="93114830"/>
<dbReference type="SUPFAM" id="SSF50939">
    <property type="entry name" value="Sialidases"/>
    <property type="match status" value="1"/>
</dbReference>
<protein>
    <submittedName>
        <fullName evidence="2">Exo-alpha-sialidase</fullName>
    </submittedName>
</protein>
<feature type="chain" id="PRO_5029834030" evidence="1">
    <location>
        <begin position="20"/>
        <end position="482"/>
    </location>
</feature>
<dbReference type="CDD" id="cd15482">
    <property type="entry name" value="Sialidase_non-viral"/>
    <property type="match status" value="1"/>
</dbReference>
<evidence type="ECO:0000256" key="1">
    <source>
        <dbReference type="SAM" id="SignalP"/>
    </source>
</evidence>
<feature type="signal peptide" evidence="1">
    <location>
        <begin position="1"/>
        <end position="19"/>
    </location>
</feature>
<dbReference type="AlphaFoldDB" id="A0A7J4XN76"/>
<proteinExistence type="predicted"/>
<evidence type="ECO:0000313" key="2">
    <source>
        <dbReference type="EMBL" id="KAA3769489.1"/>
    </source>
</evidence>
<dbReference type="Proteomes" id="UP000422221">
    <property type="component" value="Unassembled WGS sequence"/>
</dbReference>
<name>A0A7J4XN76_9BACE</name>
<dbReference type="EMBL" id="VWMK01000002">
    <property type="protein sequence ID" value="KAA3769489.1"/>
    <property type="molecule type" value="Genomic_DNA"/>
</dbReference>
<sequence length="482" mass="54539">MRKVLLFFMLFLMCGPLFAQNEITWFGDVMEIPGPAKYARMVLMKQGPKAGQILLTYQKFTYGRKIVKRYSSDDGVTWSPESLLLQKTGDWTYANCNIIELTDGRLLMTYQKRKEDGYYFTGRDRYVCVKYSVDGGSTWSKEEEVFQGGNWEPTPIQTPLGIYIFFTLQDIYPTFLSEEECIQENEIGGRAVAFVASFDNGATWTNFSNERYTARMLLRDYNEERAGNNFCGSGGGMPTPFLTEDNRLGFIAESIERKVSPWIVIAPADDYTFESSYFEGNWQTANYNGLGDNNVYPLSTTVRWALTREHTGGAPFALKLSNGKIAFSYNSGKKIYCWVADKNAKNPVKQAMPFGELNTFYSSMIHLNDSTILIAAHETSPGEEMRALYLRKGRIKDYVTTSVTRLKSPFYQVTVSNRNIHIRGLSGNETVQISQVAGCAVLVVKKVLSEEYSFRTLCPGVYIVRIINGISGKTAYKIMVND</sequence>
<dbReference type="RefSeq" id="WP_005928571.1">
    <property type="nucleotide sequence ID" value="NZ_CABKSE010000001.1"/>
</dbReference>
<comment type="caution">
    <text evidence="2">The sequence shown here is derived from an EMBL/GenBank/DDBJ whole genome shotgun (WGS) entry which is preliminary data.</text>
</comment>
<accession>A0A7J4XN76</accession>
<reference evidence="2 3" key="1">
    <citation type="journal article" date="2019" name="Nat. Med.">
        <title>A library of human gut bacterial isolates paired with longitudinal multiomics data enables mechanistic microbiome research.</title>
        <authorList>
            <person name="Poyet M."/>
            <person name="Groussin M."/>
            <person name="Gibbons S.M."/>
            <person name="Avila-Pacheco J."/>
            <person name="Jiang X."/>
            <person name="Kearney S.M."/>
            <person name="Perrotta A.R."/>
            <person name="Berdy B."/>
            <person name="Zhao S."/>
            <person name="Lieberman T.D."/>
            <person name="Swanson P.K."/>
            <person name="Smith M."/>
            <person name="Roesemann S."/>
            <person name="Alexander J.E."/>
            <person name="Rich S.A."/>
            <person name="Livny J."/>
            <person name="Vlamakis H."/>
            <person name="Clish C."/>
            <person name="Bullock K."/>
            <person name="Deik A."/>
            <person name="Scott J."/>
            <person name="Pierce K.A."/>
            <person name="Xavier R.J."/>
            <person name="Alm E.J."/>
        </authorList>
    </citation>
    <scope>NUCLEOTIDE SEQUENCE [LARGE SCALE GENOMIC DNA]</scope>
    <source>
        <strain evidence="2 3">BIOML-A10</strain>
    </source>
</reference>
<keyword evidence="1" id="KW-0732">Signal</keyword>
<evidence type="ECO:0000313" key="3">
    <source>
        <dbReference type="Proteomes" id="UP000422221"/>
    </source>
</evidence>
<organism evidence="2 3">
    <name type="scientific">Bacteroides salyersiae</name>
    <dbReference type="NCBI Taxonomy" id="291644"/>
    <lineage>
        <taxon>Bacteria</taxon>
        <taxon>Pseudomonadati</taxon>
        <taxon>Bacteroidota</taxon>
        <taxon>Bacteroidia</taxon>
        <taxon>Bacteroidales</taxon>
        <taxon>Bacteroidaceae</taxon>
        <taxon>Bacteroides</taxon>
    </lineage>
</organism>